<protein>
    <submittedName>
        <fullName evidence="2">FkbM family methyltransferase</fullName>
    </submittedName>
</protein>
<dbReference type="PANTHER" id="PTHR36973">
    <property type="entry name" value="SLL1456 PROTEIN-RELATED"/>
    <property type="match status" value="1"/>
</dbReference>
<gene>
    <name evidence="2" type="ORF">GPJ16_07140</name>
</gene>
<dbReference type="InterPro" id="IPR029063">
    <property type="entry name" value="SAM-dependent_MTases_sf"/>
</dbReference>
<sequence>MKRIIKSVKNQIVKLGQQLYPYKDIIQWVDKNSKSYKDTKFYTLVHVGAHLGQEAPAYEKLNIQNVVWVEADPKTFELLQENLKKRTESQTIHKAFNCLLTSQDNLEYQFHVFSNQGASSSIFKSTNLLKKNWSDVHETGEIFNLNSITLDSFLSQNNISPDLLLIDVQGSELEVLKGAHRTLTRTRIKAIELEVSKQAIYEGGCLYDEIDSFLTLHGFSRMSFVPWHGNVLYVRDPKKLDLFKVKVADLFVGLLTMLQYLTRNLSLFRN</sequence>
<reference evidence="2" key="1">
    <citation type="journal article" date="2019" name="Mol. Ecol.">
        <title>Genome evolution and host-microbiome shifts correspond with intraspecific niche divergence within harmful algal bloom-forming Microcystis aeruginosa.</title>
        <authorList>
            <person name="Jackrel S.L."/>
            <person name="White J.D."/>
            <person name="Evans J.T."/>
            <person name="Buffin K."/>
            <person name="Hayden K."/>
            <person name="Sarnelle O."/>
            <person name="Denef V.J."/>
        </authorList>
    </citation>
    <scope>NUCLEOTIDE SEQUENCE</scope>
    <source>
        <strain evidence="2">G11-04</strain>
    </source>
</reference>
<proteinExistence type="predicted"/>
<dbReference type="NCBIfam" id="TIGR01444">
    <property type="entry name" value="fkbM_fam"/>
    <property type="match status" value="1"/>
</dbReference>
<dbReference type="EMBL" id="JAADAI010000069">
    <property type="protein sequence ID" value="NCS56730.1"/>
    <property type="molecule type" value="Genomic_DNA"/>
</dbReference>
<feature type="domain" description="Methyltransferase FkbM" evidence="1">
    <location>
        <begin position="46"/>
        <end position="219"/>
    </location>
</feature>
<dbReference type="InterPro" id="IPR006342">
    <property type="entry name" value="FkbM_mtfrase"/>
</dbReference>
<dbReference type="Proteomes" id="UP000799330">
    <property type="component" value="Unassembled WGS sequence"/>
</dbReference>
<evidence type="ECO:0000313" key="3">
    <source>
        <dbReference type="Proteomes" id="UP000799330"/>
    </source>
</evidence>
<organism evidence="2 3">
    <name type="scientific">Microcystis aeruginosa G11-04</name>
    <dbReference type="NCBI Taxonomy" id="2685956"/>
    <lineage>
        <taxon>Bacteria</taxon>
        <taxon>Bacillati</taxon>
        <taxon>Cyanobacteriota</taxon>
        <taxon>Cyanophyceae</taxon>
        <taxon>Oscillatoriophycideae</taxon>
        <taxon>Chroococcales</taxon>
        <taxon>Microcystaceae</taxon>
        <taxon>Microcystis</taxon>
    </lineage>
</organism>
<dbReference type="PANTHER" id="PTHR36973:SF4">
    <property type="entry name" value="NODULATION PROTEIN"/>
    <property type="match status" value="1"/>
</dbReference>
<evidence type="ECO:0000313" key="2">
    <source>
        <dbReference type="EMBL" id="NCS56730.1"/>
    </source>
</evidence>
<name>A0A966FZ11_MICAE</name>
<dbReference type="GO" id="GO:0032259">
    <property type="term" value="P:methylation"/>
    <property type="evidence" value="ECO:0007669"/>
    <property type="project" value="UniProtKB-KW"/>
</dbReference>
<keyword evidence="2" id="KW-0489">Methyltransferase</keyword>
<dbReference type="GO" id="GO:0008171">
    <property type="term" value="F:O-methyltransferase activity"/>
    <property type="evidence" value="ECO:0007669"/>
    <property type="project" value="TreeGrafter"/>
</dbReference>
<dbReference type="AlphaFoldDB" id="A0A966FZ11"/>
<dbReference type="Pfam" id="PF05050">
    <property type="entry name" value="Methyltransf_21"/>
    <property type="match status" value="1"/>
</dbReference>
<dbReference type="Gene3D" id="3.40.50.150">
    <property type="entry name" value="Vaccinia Virus protein VP39"/>
    <property type="match status" value="1"/>
</dbReference>
<dbReference type="SUPFAM" id="SSF53335">
    <property type="entry name" value="S-adenosyl-L-methionine-dependent methyltransferases"/>
    <property type="match status" value="1"/>
</dbReference>
<evidence type="ECO:0000259" key="1">
    <source>
        <dbReference type="Pfam" id="PF05050"/>
    </source>
</evidence>
<keyword evidence="2" id="KW-0808">Transferase</keyword>
<accession>A0A966FZ11</accession>
<dbReference type="InterPro" id="IPR053188">
    <property type="entry name" value="FkbM_Methyltransferase"/>
</dbReference>
<comment type="caution">
    <text evidence="2">The sequence shown here is derived from an EMBL/GenBank/DDBJ whole genome shotgun (WGS) entry which is preliminary data.</text>
</comment>